<dbReference type="InterPro" id="IPR036942">
    <property type="entry name" value="Beta-barrel_TonB_sf"/>
</dbReference>
<dbReference type="GO" id="GO:0044718">
    <property type="term" value="P:siderophore transmembrane transport"/>
    <property type="evidence" value="ECO:0007669"/>
    <property type="project" value="TreeGrafter"/>
</dbReference>
<dbReference type="GO" id="GO:0015344">
    <property type="term" value="F:siderophore uptake transmembrane transporter activity"/>
    <property type="evidence" value="ECO:0007669"/>
    <property type="project" value="TreeGrafter"/>
</dbReference>
<keyword evidence="5" id="KW-0732">Signal</keyword>
<evidence type="ECO:0000256" key="7">
    <source>
        <dbReference type="ARBA" id="ARBA00023237"/>
    </source>
</evidence>
<dbReference type="PANTHER" id="PTHR30069">
    <property type="entry name" value="TONB-DEPENDENT OUTER MEMBRANE RECEPTOR"/>
    <property type="match status" value="1"/>
</dbReference>
<comment type="subcellular location">
    <subcellularLocation>
        <location evidence="1">Cell outer membrane</location>
        <topology evidence="1">Multi-pass membrane protein</topology>
    </subcellularLocation>
</comment>
<comment type="caution">
    <text evidence="9">The sequence shown here is derived from an EMBL/GenBank/DDBJ whole genome shotgun (WGS) entry which is preliminary data.</text>
</comment>
<dbReference type="Gene3D" id="2.40.170.20">
    <property type="entry name" value="TonB-dependent receptor, beta-barrel domain"/>
    <property type="match status" value="1"/>
</dbReference>
<evidence type="ECO:0000256" key="8">
    <source>
        <dbReference type="SAM" id="MobiDB-lite"/>
    </source>
</evidence>
<keyword evidence="3" id="KW-1134">Transmembrane beta strand</keyword>
<evidence type="ECO:0000256" key="4">
    <source>
        <dbReference type="ARBA" id="ARBA00022692"/>
    </source>
</evidence>
<sequence>MSVILPCTALSTHAQQSLTKKTFVCHAATGSIPSLLSKISSYSGTVIEYSTNYLTTDSSYAIADGNIMLGTVLHKLLSGQPVTIEEINNKIILLPEKKLPERYPLYGFTMEEGSLEPLAYATVQDLASGQVCQANRFGYYNLMLSPGKHYLEVKHSSLPPKIITILLEASTQKNLVISPVKLPEVKIDAGNILQPDGGSRMDKYQTDAYNNFLGETDPVRSLYLLPGNVETQETTGKLVVRGGDPDQSIFLLDGNQVYNPSHLLGEISIVNSTLVKSIRQYKNDFPSRFDGAISSITEVNTRDGNMDKWTGEANAGLLAGAMSVEGPLRKHTTAMMFSMRHSWSNPLLNILDDNYRLRFYDIHFKLTHLLDANNKLMFTGYLGKDHLNLDRPDYQRLQAWGNRLGTLNWIHLLGARSFVSTTVNASNYRNLAGIKFALFNDSTREAEDSKAFNNYASIDKLEAKTQFEYNALPSVRFRFGVRYAHTTIKPFNTSISPEFLEEVDYYQPMQPLRFGEFALYAENEWRIGSNLLIRPGLNYATYKFRDYTHRSLQPRLFAAWRVNKDQQFTFSYARMVQYLHQVTTPFLGINSEFWVPSTGLLRPVESHMVNLGYNFNDKKGLFLSADVYYKVMRNNTNFAEKGNIFYDEDTWETDILAGKGWSYGLELLSRKQINKWQFQFSYALTWSERQFPGINEGKKYPFRYDRRHNLNATINYSPLKNWELGLVWYFSSGDAEFLPPGTNEDFDTPTPVNPSNKEPDNNNPFVFDRSGYRFKRLPPYHRLNFNTSFSFPTGKQLTHKVSAGLYNAYQARNKYIPDVWNLENSGYNTTLSGNRLFDLTFYLSYTLKF</sequence>
<dbReference type="AlphaFoldDB" id="A0A561PPC8"/>
<evidence type="ECO:0000256" key="2">
    <source>
        <dbReference type="ARBA" id="ARBA00022448"/>
    </source>
</evidence>
<evidence type="ECO:0000256" key="3">
    <source>
        <dbReference type="ARBA" id="ARBA00022452"/>
    </source>
</evidence>
<accession>A0A561PPC8</accession>
<evidence type="ECO:0000313" key="10">
    <source>
        <dbReference type="Proteomes" id="UP000320811"/>
    </source>
</evidence>
<dbReference type="PANTHER" id="PTHR30069:SF29">
    <property type="entry name" value="HEMOGLOBIN AND HEMOGLOBIN-HAPTOGLOBIN-BINDING PROTEIN 1-RELATED"/>
    <property type="match status" value="1"/>
</dbReference>
<keyword evidence="2" id="KW-0813">Transport</keyword>
<evidence type="ECO:0000256" key="1">
    <source>
        <dbReference type="ARBA" id="ARBA00004571"/>
    </source>
</evidence>
<evidence type="ECO:0008006" key="11">
    <source>
        <dbReference type="Google" id="ProtNLM"/>
    </source>
</evidence>
<dbReference type="SUPFAM" id="SSF56935">
    <property type="entry name" value="Porins"/>
    <property type="match status" value="1"/>
</dbReference>
<keyword evidence="10" id="KW-1185">Reference proteome</keyword>
<dbReference type="InterPro" id="IPR039426">
    <property type="entry name" value="TonB-dep_rcpt-like"/>
</dbReference>
<evidence type="ECO:0000313" key="9">
    <source>
        <dbReference type="EMBL" id="TWF39971.1"/>
    </source>
</evidence>
<dbReference type="RefSeq" id="WP_145671142.1">
    <property type="nucleotide sequence ID" value="NZ_VIWO01000005.1"/>
</dbReference>
<proteinExistence type="predicted"/>
<dbReference type="OrthoDB" id="9803050at2"/>
<reference evidence="9 10" key="1">
    <citation type="submission" date="2019-06" db="EMBL/GenBank/DDBJ databases">
        <title>Sorghum-associated microbial communities from plants grown in Nebraska, USA.</title>
        <authorList>
            <person name="Schachtman D."/>
        </authorList>
    </citation>
    <scope>NUCLEOTIDE SEQUENCE [LARGE SCALE GENOMIC DNA]</scope>
    <source>
        <strain evidence="9 10">1209</strain>
    </source>
</reference>
<protein>
    <recommendedName>
        <fullName evidence="11">Outer membrane receptor protein involved in Fe transport</fullName>
    </recommendedName>
</protein>
<name>A0A561PPC8_9BACT</name>
<gene>
    <name evidence="9" type="ORF">FHW36_105412</name>
</gene>
<keyword evidence="7" id="KW-0998">Cell outer membrane</keyword>
<evidence type="ECO:0000256" key="5">
    <source>
        <dbReference type="ARBA" id="ARBA00022729"/>
    </source>
</evidence>
<feature type="compositionally biased region" description="Polar residues" evidence="8">
    <location>
        <begin position="753"/>
        <end position="762"/>
    </location>
</feature>
<dbReference type="EMBL" id="VIWO01000005">
    <property type="protein sequence ID" value="TWF39971.1"/>
    <property type="molecule type" value="Genomic_DNA"/>
</dbReference>
<feature type="region of interest" description="Disordered" evidence="8">
    <location>
        <begin position="740"/>
        <end position="762"/>
    </location>
</feature>
<keyword evidence="6" id="KW-0472">Membrane</keyword>
<dbReference type="GO" id="GO:0009279">
    <property type="term" value="C:cell outer membrane"/>
    <property type="evidence" value="ECO:0007669"/>
    <property type="project" value="UniProtKB-SubCell"/>
</dbReference>
<evidence type="ECO:0000256" key="6">
    <source>
        <dbReference type="ARBA" id="ARBA00023136"/>
    </source>
</evidence>
<organism evidence="9 10">
    <name type="scientific">Chitinophaga polysaccharea</name>
    <dbReference type="NCBI Taxonomy" id="1293035"/>
    <lineage>
        <taxon>Bacteria</taxon>
        <taxon>Pseudomonadati</taxon>
        <taxon>Bacteroidota</taxon>
        <taxon>Chitinophagia</taxon>
        <taxon>Chitinophagales</taxon>
        <taxon>Chitinophagaceae</taxon>
        <taxon>Chitinophaga</taxon>
    </lineage>
</organism>
<dbReference type="Proteomes" id="UP000320811">
    <property type="component" value="Unassembled WGS sequence"/>
</dbReference>
<keyword evidence="4" id="KW-0812">Transmembrane</keyword>